<evidence type="ECO:0000259" key="2">
    <source>
        <dbReference type="Pfam" id="PF13628"/>
    </source>
</evidence>
<dbReference type="EMBL" id="JADDOJ010000032">
    <property type="protein sequence ID" value="MBE7940821.1"/>
    <property type="molecule type" value="Genomic_DNA"/>
</dbReference>
<dbReference type="RefSeq" id="WP_193780362.1">
    <property type="nucleotide sequence ID" value="NZ_JADDOJ010000032.1"/>
</dbReference>
<keyword evidence="4" id="KW-1185">Reference proteome</keyword>
<dbReference type="Proteomes" id="UP000715965">
    <property type="component" value="Unassembled WGS sequence"/>
</dbReference>
<reference evidence="3 4" key="1">
    <citation type="submission" date="2020-10" db="EMBL/GenBank/DDBJ databases">
        <title>Draft genome of Ramlibacter aquaticus LMG 30558.</title>
        <authorList>
            <person name="Props R."/>
        </authorList>
    </citation>
    <scope>NUCLEOTIDE SEQUENCE [LARGE SCALE GENOMIC DNA]</scope>
    <source>
        <strain evidence="3 4">LMG 30558</strain>
    </source>
</reference>
<accession>A0ABR9SEN3</accession>
<comment type="caution">
    <text evidence="3">The sequence shown here is derived from an EMBL/GenBank/DDBJ whole genome shotgun (WGS) entry which is preliminary data.</text>
</comment>
<dbReference type="PANTHER" id="PTHR38593:SF1">
    <property type="entry name" value="BLR2558 PROTEIN"/>
    <property type="match status" value="1"/>
</dbReference>
<dbReference type="InterPro" id="IPR025419">
    <property type="entry name" value="DUF4142"/>
</dbReference>
<feature type="signal peptide" evidence="1">
    <location>
        <begin position="1"/>
        <end position="24"/>
    </location>
</feature>
<dbReference type="Gene3D" id="1.20.1260.10">
    <property type="match status" value="1"/>
</dbReference>
<evidence type="ECO:0000313" key="3">
    <source>
        <dbReference type="EMBL" id="MBE7940821.1"/>
    </source>
</evidence>
<protein>
    <submittedName>
        <fullName evidence="3">DUF4142 domain-containing protein</fullName>
    </submittedName>
</protein>
<evidence type="ECO:0000313" key="4">
    <source>
        <dbReference type="Proteomes" id="UP000715965"/>
    </source>
</evidence>
<name>A0ABR9SEN3_9BURK</name>
<organism evidence="3 4">
    <name type="scientific">Ramlibacter aquaticus</name>
    <dbReference type="NCBI Taxonomy" id="2780094"/>
    <lineage>
        <taxon>Bacteria</taxon>
        <taxon>Pseudomonadati</taxon>
        <taxon>Pseudomonadota</taxon>
        <taxon>Betaproteobacteria</taxon>
        <taxon>Burkholderiales</taxon>
        <taxon>Comamonadaceae</taxon>
        <taxon>Ramlibacter</taxon>
    </lineage>
</organism>
<keyword evidence="1" id="KW-0732">Signal</keyword>
<dbReference type="InterPro" id="IPR012347">
    <property type="entry name" value="Ferritin-like"/>
</dbReference>
<dbReference type="PANTHER" id="PTHR38593">
    <property type="entry name" value="BLR2558 PROTEIN"/>
    <property type="match status" value="1"/>
</dbReference>
<gene>
    <name evidence="3" type="ORF">IM725_09590</name>
</gene>
<proteinExistence type="predicted"/>
<sequence>MRVRHPLRFAVPLAALMVAGCASVGPASPSAPAVVAPTSPLTLSEKAFVARAINKTLYQLEVSRLAAQRATDARVRAYAEGMVGRQTRFTDELVRLMSAKGVPPPKGLGSDNESKLHKLAALPPSAAFDQGYVRVIGIEDHQANISMLEQGRRIAVDRELRAFIDRNLPILRRELGVAQELASSLTG</sequence>
<feature type="domain" description="DUF4142" evidence="2">
    <location>
        <begin position="45"/>
        <end position="181"/>
    </location>
</feature>
<evidence type="ECO:0000256" key="1">
    <source>
        <dbReference type="SAM" id="SignalP"/>
    </source>
</evidence>
<dbReference type="PROSITE" id="PS51257">
    <property type="entry name" value="PROKAR_LIPOPROTEIN"/>
    <property type="match status" value="1"/>
</dbReference>
<feature type="chain" id="PRO_5047210283" evidence="1">
    <location>
        <begin position="25"/>
        <end position="187"/>
    </location>
</feature>
<dbReference type="Pfam" id="PF13628">
    <property type="entry name" value="DUF4142"/>
    <property type="match status" value="1"/>
</dbReference>